<keyword evidence="1" id="KW-1133">Transmembrane helix</keyword>
<dbReference type="eggNOG" id="arCOG02874">
    <property type="taxonomic scope" value="Archaea"/>
</dbReference>
<dbReference type="AlphaFoldDB" id="L0HFK7"/>
<keyword evidence="1" id="KW-0812">Transmembrane</keyword>
<dbReference type="GeneID" id="14309920"/>
<dbReference type="HOGENOM" id="CLU_104049_0_0_2"/>
<keyword evidence="1" id="KW-0472">Membrane</keyword>
<dbReference type="InterPro" id="IPR043826">
    <property type="entry name" value="DUF5803"/>
</dbReference>
<dbReference type="KEGG" id="mfo:Metfor_2528"/>
<dbReference type="Pfam" id="PF19119">
    <property type="entry name" value="DUF5803"/>
    <property type="match status" value="1"/>
</dbReference>
<reference evidence="3" key="1">
    <citation type="submission" date="2011-12" db="EMBL/GenBank/DDBJ databases">
        <title>Complete sequence of Methanoregula formicicum SMSP.</title>
        <authorList>
            <person name="Lucas S."/>
            <person name="Han J."/>
            <person name="Lapidus A."/>
            <person name="Cheng J.-F."/>
            <person name="Goodwin L."/>
            <person name="Pitluck S."/>
            <person name="Peters L."/>
            <person name="Ovchinnikova G."/>
            <person name="Teshima H."/>
            <person name="Detter J.C."/>
            <person name="Han C."/>
            <person name="Tapia R."/>
            <person name="Land M."/>
            <person name="Hauser L."/>
            <person name="Kyrpides N."/>
            <person name="Ivanova N."/>
            <person name="Pagani I."/>
            <person name="Imachi H."/>
            <person name="Tamaki H."/>
            <person name="Sekiguchi Y."/>
            <person name="Kamagata Y."/>
            <person name="Cadillo-Quiroz H."/>
            <person name="Zinder S."/>
            <person name="Liu W.-T."/>
            <person name="Woyke T."/>
        </authorList>
    </citation>
    <scope>NUCLEOTIDE SEQUENCE [LARGE SCALE GENOMIC DNA]</scope>
    <source>
        <strain evidence="3">DSM 22288 / NBRC 105244 / SMSP</strain>
    </source>
</reference>
<sequence length="188" mass="20694">MGIPAAGALSAEYVVLPNGTAYQATIEIADASRYEFADVGFMGEKVPLQVGNVTLNGTCSPCNFTWSRPWGAPSVITFDKGNYTVSYLAPLSNNNLQGQFIRPYSVAVTIPGEFSVQNPLLAGISQGANVTHHADNATSVRWDKTTAFNVRFYDQWHENMLWFFFQFMAILALILVVVPYLLSTKRGE</sequence>
<dbReference type="RefSeq" id="WP_015286484.1">
    <property type="nucleotide sequence ID" value="NC_019943.1"/>
</dbReference>
<feature type="transmembrane region" description="Helical" evidence="1">
    <location>
        <begin position="160"/>
        <end position="182"/>
    </location>
</feature>
<dbReference type="InParanoid" id="L0HFK7"/>
<evidence type="ECO:0000313" key="2">
    <source>
        <dbReference type="EMBL" id="AGB03522.1"/>
    </source>
</evidence>
<protein>
    <submittedName>
        <fullName evidence="2">Uncharacterized protein</fullName>
    </submittedName>
</protein>
<evidence type="ECO:0000313" key="3">
    <source>
        <dbReference type="Proteomes" id="UP000010824"/>
    </source>
</evidence>
<reference evidence="2 3" key="2">
    <citation type="journal article" date="2014" name="Genome Announc.">
        <title>Complete Genome Sequence of Methanoregula formicica SMSPT, a Mesophilic Hydrogenotrophic Methanogen Isolated from a Methanogenic Upflow Anaerobic Sludge Blanket Reactor.</title>
        <authorList>
            <person name="Yamamoto K."/>
            <person name="Tamaki H."/>
            <person name="Cadillo-Quiroz H."/>
            <person name="Imachi H."/>
            <person name="Kyrpides N."/>
            <person name="Woyke T."/>
            <person name="Goodwin L."/>
            <person name="Zinder S.H."/>
            <person name="Kamagata Y."/>
            <person name="Liu W.T."/>
        </authorList>
    </citation>
    <scope>NUCLEOTIDE SEQUENCE [LARGE SCALE GENOMIC DNA]</scope>
    <source>
        <strain evidence="3">DSM 22288 / NBRC 105244 / SMSP</strain>
    </source>
</reference>
<proteinExistence type="predicted"/>
<accession>L0HFK7</accession>
<evidence type="ECO:0000256" key="1">
    <source>
        <dbReference type="SAM" id="Phobius"/>
    </source>
</evidence>
<name>L0HFK7_METFS</name>
<dbReference type="Proteomes" id="UP000010824">
    <property type="component" value="Chromosome"/>
</dbReference>
<organism evidence="2 3">
    <name type="scientific">Methanoregula formicica (strain DSM 22288 / NBRC 105244 / SMSP)</name>
    <dbReference type="NCBI Taxonomy" id="593750"/>
    <lineage>
        <taxon>Archaea</taxon>
        <taxon>Methanobacteriati</taxon>
        <taxon>Methanobacteriota</taxon>
        <taxon>Stenosarchaea group</taxon>
        <taxon>Methanomicrobia</taxon>
        <taxon>Methanomicrobiales</taxon>
        <taxon>Methanoregulaceae</taxon>
        <taxon>Methanoregula</taxon>
    </lineage>
</organism>
<dbReference type="EMBL" id="CP003167">
    <property type="protein sequence ID" value="AGB03522.1"/>
    <property type="molecule type" value="Genomic_DNA"/>
</dbReference>
<gene>
    <name evidence="2" type="ordered locus">Metfor_2528</name>
</gene>
<dbReference type="STRING" id="593750.Metfor_2528"/>
<keyword evidence="3" id="KW-1185">Reference proteome</keyword>